<reference evidence="3 4" key="1">
    <citation type="submission" date="2021-04" db="EMBL/GenBank/DDBJ databases">
        <title>Determining the burden of carbapenem-resistant Enterobacterales from a tertiary public heath setting in Bangladesh: a clinical, epidemiological, and molecular study.</title>
        <authorList>
            <person name="Farzana R."/>
            <person name="Walsh T.R."/>
        </authorList>
    </citation>
    <scope>NUCLEOTIDE SEQUENCE [LARGE SCALE GENOMIC DNA]</scope>
    <source>
        <strain evidence="4">dmpro_s316</strain>
        <strain evidence="3">Dmpro_s316</strain>
    </source>
</reference>
<evidence type="ECO:0000259" key="1">
    <source>
        <dbReference type="PROSITE" id="PS51186"/>
    </source>
</evidence>
<dbReference type="PROSITE" id="PS51186">
    <property type="entry name" value="GNAT"/>
    <property type="match status" value="1"/>
</dbReference>
<organism evidence="2">
    <name type="scientific">Providencia stuartii</name>
    <dbReference type="NCBI Taxonomy" id="588"/>
    <lineage>
        <taxon>Bacteria</taxon>
        <taxon>Pseudomonadati</taxon>
        <taxon>Pseudomonadota</taxon>
        <taxon>Gammaproteobacteria</taxon>
        <taxon>Enterobacterales</taxon>
        <taxon>Morganellaceae</taxon>
        <taxon>Providencia</taxon>
    </lineage>
</organism>
<evidence type="ECO:0000313" key="2">
    <source>
        <dbReference type="EMBL" id="EMP9432330.1"/>
    </source>
</evidence>
<dbReference type="Gene3D" id="3.40.630.30">
    <property type="match status" value="1"/>
</dbReference>
<feature type="domain" description="N-acetyltransferase" evidence="1">
    <location>
        <begin position="5"/>
        <end position="152"/>
    </location>
</feature>
<reference evidence="2" key="2">
    <citation type="submission" date="2024-02" db="EMBL/GenBank/DDBJ databases">
        <authorList>
            <consortium name="Clinical and Environmental Microbiology Branch: Whole genome sequencing antimicrobial resistance pathogens in the healthcare setting"/>
        </authorList>
    </citation>
    <scope>NUCLEOTIDE SEQUENCE</scope>
    <source>
        <strain evidence="2">2020GO-00142</strain>
    </source>
</reference>
<gene>
    <name evidence="2" type="ORF">JRA39_001350</name>
    <name evidence="3" type="ORF">KDV35_07960</name>
</gene>
<dbReference type="EMBL" id="JAGSRH010000009">
    <property type="protein sequence ID" value="MER5076792.1"/>
    <property type="molecule type" value="Genomic_DNA"/>
</dbReference>
<dbReference type="Pfam" id="PF00583">
    <property type="entry name" value="Acetyltransf_1"/>
    <property type="match status" value="1"/>
</dbReference>
<dbReference type="CDD" id="cd04301">
    <property type="entry name" value="NAT_SF"/>
    <property type="match status" value="1"/>
</dbReference>
<dbReference type="EMBL" id="AAZDVE040000007">
    <property type="protein sequence ID" value="EMP9432330.1"/>
    <property type="molecule type" value="Genomic_DNA"/>
</dbReference>
<dbReference type="AlphaFoldDB" id="A0AAI9MVQ8"/>
<comment type="caution">
    <text evidence="2">The sequence shown here is derived from an EMBL/GenBank/DDBJ whole genome shotgun (WGS) entry which is preliminary data.</text>
</comment>
<dbReference type="RefSeq" id="WP_154624284.1">
    <property type="nucleotide sequence ID" value="NZ_CP095443.1"/>
</dbReference>
<dbReference type="SUPFAM" id="SSF55729">
    <property type="entry name" value="Acyl-CoA N-acyltransferases (Nat)"/>
    <property type="match status" value="1"/>
</dbReference>
<name>A0AAI9MVQ8_PROST</name>
<dbReference type="InterPro" id="IPR000182">
    <property type="entry name" value="GNAT_dom"/>
</dbReference>
<evidence type="ECO:0000313" key="4">
    <source>
        <dbReference type="Proteomes" id="UP001495779"/>
    </source>
</evidence>
<sequence>MSFIIDIANASEANVLTTLSLRSKKYWGYSDNFIEMCRDELTLKPDDFAHYLILVAKINGKYCGFIQLRFDEDSESGELEKLFIDPSFIGLGIGKALYDAGLEQARRLNIKELTLDADPNAENFYIKMGAITMCRTPSGSIPDRLIPKMKITL</sequence>
<evidence type="ECO:0000313" key="3">
    <source>
        <dbReference type="EMBL" id="MER5076792.1"/>
    </source>
</evidence>
<proteinExistence type="predicted"/>
<keyword evidence="3" id="KW-0808">Transferase</keyword>
<keyword evidence="3" id="KW-0012">Acyltransferase</keyword>
<dbReference type="EC" id="2.3.1.-" evidence="3"/>
<accession>A0AAI9MVQ8</accession>
<dbReference type="GO" id="GO:0016747">
    <property type="term" value="F:acyltransferase activity, transferring groups other than amino-acyl groups"/>
    <property type="evidence" value="ECO:0007669"/>
    <property type="project" value="InterPro"/>
</dbReference>
<dbReference type="InterPro" id="IPR016181">
    <property type="entry name" value="Acyl_CoA_acyltransferase"/>
</dbReference>
<dbReference type="Proteomes" id="UP001495779">
    <property type="component" value="Unassembled WGS sequence"/>
</dbReference>
<protein>
    <submittedName>
        <fullName evidence="2">GNAT family N-acetyltransferase</fullName>
        <ecNumber evidence="3">2.3.1.-</ecNumber>
    </submittedName>
</protein>